<dbReference type="InterPro" id="IPR023299">
    <property type="entry name" value="ATPase_P-typ_cyto_dom_N"/>
</dbReference>
<dbReference type="GO" id="GO:0005524">
    <property type="term" value="F:ATP binding"/>
    <property type="evidence" value="ECO:0007669"/>
    <property type="project" value="UniProtKB-KW"/>
</dbReference>
<keyword evidence="9" id="KW-1278">Translocase</keyword>
<feature type="transmembrane region" description="Helical" evidence="13">
    <location>
        <begin position="227"/>
        <end position="247"/>
    </location>
</feature>
<dbReference type="Gene3D" id="3.40.1110.10">
    <property type="entry name" value="Calcium-transporting ATPase, cytoplasmic domain N"/>
    <property type="match status" value="1"/>
</dbReference>
<keyword evidence="8" id="KW-0460">Magnesium</keyword>
<keyword evidence="7" id="KW-0067">ATP-binding</keyword>
<dbReference type="EMBL" id="LGSI01000020">
    <property type="protein sequence ID" value="OCR26214.1"/>
    <property type="molecule type" value="Genomic_DNA"/>
</dbReference>
<dbReference type="FunFam" id="2.70.150.10:FF:000160">
    <property type="entry name" value="Sarcoplasmic/endoplasmic reticulum calcium ATPase 1"/>
    <property type="match status" value="1"/>
</dbReference>
<dbReference type="GO" id="GO:0005886">
    <property type="term" value="C:plasma membrane"/>
    <property type="evidence" value="ECO:0007669"/>
    <property type="project" value="UniProtKB-SubCell"/>
</dbReference>
<evidence type="ECO:0000256" key="2">
    <source>
        <dbReference type="ARBA" id="ARBA00005675"/>
    </source>
</evidence>
<evidence type="ECO:0000256" key="9">
    <source>
        <dbReference type="ARBA" id="ARBA00022967"/>
    </source>
</evidence>
<keyword evidence="6" id="KW-0547">Nucleotide-binding</keyword>
<dbReference type="SFLD" id="SFLDS00003">
    <property type="entry name" value="Haloacid_Dehalogenase"/>
    <property type="match status" value="1"/>
</dbReference>
<evidence type="ECO:0000256" key="8">
    <source>
        <dbReference type="ARBA" id="ARBA00022842"/>
    </source>
</evidence>
<dbReference type="InterPro" id="IPR006068">
    <property type="entry name" value="ATPase_P-typ_cation-transptr_C"/>
</dbReference>
<feature type="transmembrane region" description="Helical" evidence="13">
    <location>
        <begin position="853"/>
        <end position="873"/>
    </location>
</feature>
<keyword evidence="10 13" id="KW-1133">Transmembrane helix</keyword>
<dbReference type="GO" id="GO:0030007">
    <property type="term" value="P:intracellular potassium ion homeostasis"/>
    <property type="evidence" value="ECO:0007669"/>
    <property type="project" value="TreeGrafter"/>
</dbReference>
<feature type="transmembrane region" description="Helical" evidence="13">
    <location>
        <begin position="785"/>
        <end position="802"/>
    </location>
</feature>
<accession>A0A1C7Z806</accession>
<keyword evidence="5 13" id="KW-0812">Transmembrane</keyword>
<dbReference type="Pfam" id="PF13246">
    <property type="entry name" value="Cation_ATPase"/>
    <property type="match status" value="1"/>
</dbReference>
<dbReference type="SUPFAM" id="SSF81665">
    <property type="entry name" value="Calcium ATPase, transmembrane domain M"/>
    <property type="match status" value="1"/>
</dbReference>
<dbReference type="SMART" id="SM00831">
    <property type="entry name" value="Cation_ATPase_N"/>
    <property type="match status" value="1"/>
</dbReference>
<feature type="transmembrane region" description="Helical" evidence="13">
    <location>
        <begin position="259"/>
        <end position="282"/>
    </location>
</feature>
<proteinExistence type="inferred from homology"/>
<dbReference type="Pfam" id="PF00689">
    <property type="entry name" value="Cation_ATPase_C"/>
    <property type="match status" value="1"/>
</dbReference>
<evidence type="ECO:0000313" key="15">
    <source>
        <dbReference type="EMBL" id="OCR26214.1"/>
    </source>
</evidence>
<sequence>MNSDLSLGLAGNEPDERRQRWGNNQIKRLPGRPALRIALDQFKSLIVVLLLIATGLAYWMDGILEAMMILVVVLLNAAIGFFTEWKAQRTLISLQEQDIRLCRVIRDGREQRISTVDLVPGDLITLNAGDRMPADGRIVVSHGLQVDESALTGESVSVEKVSSSLMEPDPALGDRVNMGFMETLVISGHGRMLVTATGSRTELGKIGRLIDETSKRISPLDRRLQRLGAALAGIVAVLCVVMVVAGTLRAMPFIQMLQIALSLAIAAVPEGLLAVSTMTLAIGMQRMARKGALIRNLAAVETLGSATVICTDKTGTLTRNEMTVEMLVVGNRSLSVTGSGYKVEGGFSGPEGALDVRADELVINLLRVGALCNDAKVTHAADQDVVLGDPTEAALIVAAEKAGIDPVALKARYPRVAEVPFSTETKWMMTEHCPADLPPVECAKGAPLRILELSEYETWHEGSRLLTAERRQWWQDANARLAGKALRVLGFSYREKTTLDRRDEAAGHWVFAGLVGMIDPLRDEACSAIALCREAGIATVMITGDQVATARVIASRLGIDRSADGSSLETVHAQVLMQSDPECFKRLLSQTAVFARAEPGHKLQIVRAFQQLGHVVAMTGDGVNDAPALRQADIGIAMGLNGTDVARQSADMVITDDNFATIVQAVEQGRMLYANIIHFVHYLLSCNLAELLTVFLAIMFGWPLPLTALQILWLNMITDIFPALALALEPSAPGVMQRRPRAPDSALLTPQLMLLIAWQGLLLALATLVAFYVGLRWYPEEVERAVTMAFMTLAFVQIFHAFNARSMRSSALTRRLFTNKWLWGATAACVVLQLMTVHVPYLRLVLGTTALEVLDWSVILGCALAPVVVVELTKLIQAWMGGQAGTVPS</sequence>
<dbReference type="PRINTS" id="PR00119">
    <property type="entry name" value="CATATPASE"/>
</dbReference>
<dbReference type="InterPro" id="IPR023214">
    <property type="entry name" value="HAD_sf"/>
</dbReference>
<dbReference type="InterPro" id="IPR001757">
    <property type="entry name" value="P_typ_ATPase"/>
</dbReference>
<dbReference type="Gene3D" id="1.20.1110.10">
    <property type="entry name" value="Calcium-transporting ATPase, transmembrane domain"/>
    <property type="match status" value="1"/>
</dbReference>
<comment type="caution">
    <text evidence="15">The sequence shown here is derived from an EMBL/GenBank/DDBJ whole genome shotgun (WGS) entry which is preliminary data.</text>
</comment>
<evidence type="ECO:0000256" key="12">
    <source>
        <dbReference type="SAM" id="MobiDB-lite"/>
    </source>
</evidence>
<dbReference type="Pfam" id="PF00122">
    <property type="entry name" value="E1-E2_ATPase"/>
    <property type="match status" value="1"/>
</dbReference>
<dbReference type="GO" id="GO:0005391">
    <property type="term" value="F:P-type sodium:potassium-exchanging transporter activity"/>
    <property type="evidence" value="ECO:0007669"/>
    <property type="project" value="TreeGrafter"/>
</dbReference>
<keyword evidence="11 13" id="KW-0472">Membrane</keyword>
<protein>
    <recommendedName>
        <fullName evidence="14">Cation-transporting P-type ATPase N-terminal domain-containing protein</fullName>
    </recommendedName>
</protein>
<dbReference type="InterPro" id="IPR004014">
    <property type="entry name" value="ATPase_P-typ_cation-transptr_N"/>
</dbReference>
<dbReference type="GO" id="GO:1902600">
    <property type="term" value="P:proton transmembrane transport"/>
    <property type="evidence" value="ECO:0007669"/>
    <property type="project" value="TreeGrafter"/>
</dbReference>
<dbReference type="Pfam" id="PF00690">
    <property type="entry name" value="Cation_ATPase_N"/>
    <property type="match status" value="1"/>
</dbReference>
<dbReference type="GO" id="GO:0006883">
    <property type="term" value="P:intracellular sodium ion homeostasis"/>
    <property type="evidence" value="ECO:0007669"/>
    <property type="project" value="TreeGrafter"/>
</dbReference>
<dbReference type="SFLD" id="SFLDF00027">
    <property type="entry name" value="p-type_atpase"/>
    <property type="match status" value="1"/>
</dbReference>
<dbReference type="InterPro" id="IPR059000">
    <property type="entry name" value="ATPase_P-type_domA"/>
</dbReference>
<dbReference type="PANTHER" id="PTHR43294">
    <property type="entry name" value="SODIUM/POTASSIUM-TRANSPORTING ATPASE SUBUNIT ALPHA"/>
    <property type="match status" value="1"/>
</dbReference>
<evidence type="ECO:0000256" key="11">
    <source>
        <dbReference type="ARBA" id="ARBA00023136"/>
    </source>
</evidence>
<feature type="domain" description="Cation-transporting P-type ATPase N-terminal" evidence="14">
    <location>
        <begin position="1"/>
        <end position="62"/>
    </location>
</feature>
<name>A0A1C7Z806_PSESX</name>
<evidence type="ECO:0000313" key="16">
    <source>
        <dbReference type="Proteomes" id="UP000093104"/>
    </source>
</evidence>
<dbReference type="SUPFAM" id="SSF81660">
    <property type="entry name" value="Metal cation-transporting ATPase, ATP-binding domain N"/>
    <property type="match status" value="1"/>
</dbReference>
<dbReference type="InterPro" id="IPR018303">
    <property type="entry name" value="ATPase_P-typ_P_site"/>
</dbReference>
<gene>
    <name evidence="15" type="ORF">AFK24_06075</name>
</gene>
<evidence type="ECO:0000256" key="7">
    <source>
        <dbReference type="ARBA" id="ARBA00022840"/>
    </source>
</evidence>
<keyword evidence="3" id="KW-1003">Cell membrane</keyword>
<dbReference type="InterPro" id="IPR008250">
    <property type="entry name" value="ATPase_P-typ_transduc_dom_A_sf"/>
</dbReference>
<evidence type="ECO:0000256" key="6">
    <source>
        <dbReference type="ARBA" id="ARBA00022741"/>
    </source>
</evidence>
<dbReference type="AlphaFoldDB" id="A0A1C7Z806"/>
<dbReference type="NCBIfam" id="TIGR01494">
    <property type="entry name" value="ATPase_P-type"/>
    <property type="match status" value="2"/>
</dbReference>
<dbReference type="PROSITE" id="PS00154">
    <property type="entry name" value="ATPASE_E1_E2"/>
    <property type="match status" value="1"/>
</dbReference>
<feature type="region of interest" description="Disordered" evidence="12">
    <location>
        <begin position="1"/>
        <end position="23"/>
    </location>
</feature>
<feature type="transmembrane region" description="Helical" evidence="13">
    <location>
        <begin position="748"/>
        <end position="773"/>
    </location>
</feature>
<evidence type="ECO:0000256" key="4">
    <source>
        <dbReference type="ARBA" id="ARBA00022553"/>
    </source>
</evidence>
<evidence type="ECO:0000256" key="13">
    <source>
        <dbReference type="SAM" id="Phobius"/>
    </source>
</evidence>
<feature type="transmembrane region" description="Helical" evidence="13">
    <location>
        <begin position="42"/>
        <end position="60"/>
    </location>
</feature>
<feature type="transmembrane region" description="Helical" evidence="13">
    <location>
        <begin position="708"/>
        <end position="728"/>
    </location>
</feature>
<dbReference type="Proteomes" id="UP000093104">
    <property type="component" value="Unassembled WGS sequence"/>
</dbReference>
<dbReference type="GO" id="GO:0016887">
    <property type="term" value="F:ATP hydrolysis activity"/>
    <property type="evidence" value="ECO:0007669"/>
    <property type="project" value="InterPro"/>
</dbReference>
<dbReference type="Gene3D" id="2.70.150.10">
    <property type="entry name" value="Calcium-transporting ATPase, cytoplasmic transduction domain A"/>
    <property type="match status" value="1"/>
</dbReference>
<feature type="transmembrane region" description="Helical" evidence="13">
    <location>
        <begin position="822"/>
        <end position="841"/>
    </location>
</feature>
<dbReference type="SFLD" id="SFLDG00002">
    <property type="entry name" value="C1.7:_P-type_atpase_like"/>
    <property type="match status" value="1"/>
</dbReference>
<dbReference type="PATRIC" id="fig|317.243.peg.4245"/>
<dbReference type="SUPFAM" id="SSF81653">
    <property type="entry name" value="Calcium ATPase, transduction domain A"/>
    <property type="match status" value="1"/>
</dbReference>
<dbReference type="GO" id="GO:0036376">
    <property type="term" value="P:sodium ion export across plasma membrane"/>
    <property type="evidence" value="ECO:0007669"/>
    <property type="project" value="TreeGrafter"/>
</dbReference>
<dbReference type="GO" id="GO:1990573">
    <property type="term" value="P:potassium ion import across plasma membrane"/>
    <property type="evidence" value="ECO:0007669"/>
    <property type="project" value="TreeGrafter"/>
</dbReference>
<dbReference type="Gene3D" id="3.40.50.1000">
    <property type="entry name" value="HAD superfamily/HAD-like"/>
    <property type="match status" value="1"/>
</dbReference>
<organism evidence="15 16">
    <name type="scientific">Pseudomonas syringae</name>
    <dbReference type="NCBI Taxonomy" id="317"/>
    <lineage>
        <taxon>Bacteria</taxon>
        <taxon>Pseudomonadati</taxon>
        <taxon>Pseudomonadota</taxon>
        <taxon>Gammaproteobacteria</taxon>
        <taxon>Pseudomonadales</taxon>
        <taxon>Pseudomonadaceae</taxon>
        <taxon>Pseudomonas</taxon>
    </lineage>
</organism>
<evidence type="ECO:0000256" key="3">
    <source>
        <dbReference type="ARBA" id="ARBA00022475"/>
    </source>
</evidence>
<dbReference type="SUPFAM" id="SSF56784">
    <property type="entry name" value="HAD-like"/>
    <property type="match status" value="1"/>
</dbReference>
<dbReference type="PANTHER" id="PTHR43294:SF21">
    <property type="entry name" value="CATION TRANSPORTING ATPASE"/>
    <property type="match status" value="1"/>
</dbReference>
<dbReference type="InterPro" id="IPR044492">
    <property type="entry name" value="P_typ_ATPase_HD_dom"/>
</dbReference>
<evidence type="ECO:0000256" key="1">
    <source>
        <dbReference type="ARBA" id="ARBA00004651"/>
    </source>
</evidence>
<dbReference type="PRINTS" id="PR00120">
    <property type="entry name" value="HATPASE"/>
</dbReference>
<evidence type="ECO:0000256" key="5">
    <source>
        <dbReference type="ARBA" id="ARBA00022692"/>
    </source>
</evidence>
<evidence type="ECO:0000259" key="14">
    <source>
        <dbReference type="SMART" id="SM00831"/>
    </source>
</evidence>
<feature type="transmembrane region" description="Helical" evidence="13">
    <location>
        <begin position="66"/>
        <end position="85"/>
    </location>
</feature>
<reference evidence="15 16" key="1">
    <citation type="submission" date="2015-07" db="EMBL/GenBank/DDBJ databases">
        <title>Draft genome sequence of a diazotrophic, plant growth-promoting rhizobacterium of the Pseudomonas syringae complex.</title>
        <authorList>
            <person name="Patten C.L."/>
            <person name="Jeong H."/>
        </authorList>
    </citation>
    <scope>NUCLEOTIDE SEQUENCE [LARGE SCALE GENOMIC DNA]</scope>
    <source>
        <strain evidence="15 16">GR12-2</strain>
    </source>
</reference>
<comment type="subcellular location">
    <subcellularLocation>
        <location evidence="1">Cell membrane</location>
        <topology evidence="1">Multi-pass membrane protein</topology>
    </subcellularLocation>
</comment>
<dbReference type="InterPro" id="IPR036412">
    <property type="entry name" value="HAD-like_sf"/>
</dbReference>
<feature type="transmembrane region" description="Helical" evidence="13">
    <location>
        <begin position="679"/>
        <end position="702"/>
    </location>
</feature>
<evidence type="ECO:0000256" key="10">
    <source>
        <dbReference type="ARBA" id="ARBA00022989"/>
    </source>
</evidence>
<comment type="similarity">
    <text evidence="2">Belongs to the cation transport ATPase (P-type) (TC 3.A.3) family. Type IIA subfamily.</text>
</comment>
<dbReference type="InterPro" id="IPR050510">
    <property type="entry name" value="Cation_transp_ATPase_P-type"/>
</dbReference>
<dbReference type="InterPro" id="IPR023298">
    <property type="entry name" value="ATPase_P-typ_TM_dom_sf"/>
</dbReference>
<keyword evidence="4" id="KW-0597">Phosphoprotein</keyword>